<feature type="region of interest" description="Disordered" evidence="1">
    <location>
        <begin position="89"/>
        <end position="124"/>
    </location>
</feature>
<dbReference type="GeneID" id="43592696"/>
<organism evidence="2 3">
    <name type="scientific">Kwoniella shandongensis</name>
    <dbReference type="NCBI Taxonomy" id="1734106"/>
    <lineage>
        <taxon>Eukaryota</taxon>
        <taxon>Fungi</taxon>
        <taxon>Dikarya</taxon>
        <taxon>Basidiomycota</taxon>
        <taxon>Agaricomycotina</taxon>
        <taxon>Tremellomycetes</taxon>
        <taxon>Tremellales</taxon>
        <taxon>Cryptococcaceae</taxon>
        <taxon>Kwoniella</taxon>
    </lineage>
</organism>
<gene>
    <name evidence="2" type="ORF">CI109_104513</name>
</gene>
<dbReference type="AlphaFoldDB" id="A0AAJ8LMP3"/>
<dbReference type="Proteomes" id="UP000322225">
    <property type="component" value="Chromosome 8"/>
</dbReference>
<dbReference type="RefSeq" id="XP_031857181.2">
    <property type="nucleotide sequence ID" value="XM_032008524.2"/>
</dbReference>
<name>A0AAJ8LMP3_9TREE</name>
<dbReference type="EMBL" id="CP144058">
    <property type="protein sequence ID" value="WWD20040.1"/>
    <property type="molecule type" value="Genomic_DNA"/>
</dbReference>
<feature type="compositionally biased region" description="Low complexity" evidence="1">
    <location>
        <begin position="10"/>
        <end position="24"/>
    </location>
</feature>
<dbReference type="KEGG" id="ksn:43592696"/>
<reference evidence="2" key="2">
    <citation type="submission" date="2024-01" db="EMBL/GenBank/DDBJ databases">
        <title>Comparative genomics of Cryptococcus and Kwoniella reveals pathogenesis evolution and contrasting modes of karyotype evolution via chromosome fusion or intercentromeric recombination.</title>
        <authorList>
            <person name="Coelho M.A."/>
            <person name="David-Palma M."/>
            <person name="Shea T."/>
            <person name="Bowers K."/>
            <person name="McGinley-Smith S."/>
            <person name="Mohammad A.W."/>
            <person name="Gnirke A."/>
            <person name="Yurkov A.M."/>
            <person name="Nowrousian M."/>
            <person name="Sun S."/>
            <person name="Cuomo C.A."/>
            <person name="Heitman J."/>
        </authorList>
    </citation>
    <scope>NUCLEOTIDE SEQUENCE</scope>
    <source>
        <strain evidence="2">CBS 12478</strain>
    </source>
</reference>
<accession>A0AAJ8LMP3</accession>
<feature type="compositionally biased region" description="Polar residues" evidence="1">
    <location>
        <begin position="112"/>
        <end position="124"/>
    </location>
</feature>
<feature type="compositionally biased region" description="Basic and acidic residues" evidence="1">
    <location>
        <begin position="95"/>
        <end position="107"/>
    </location>
</feature>
<protein>
    <submittedName>
        <fullName evidence="2">Uncharacterized protein</fullName>
    </submittedName>
</protein>
<feature type="compositionally biased region" description="Low complexity" evidence="1">
    <location>
        <begin position="33"/>
        <end position="48"/>
    </location>
</feature>
<reference evidence="2" key="1">
    <citation type="submission" date="2017-08" db="EMBL/GenBank/DDBJ databases">
        <authorList>
            <person name="Cuomo C."/>
            <person name="Billmyre B."/>
            <person name="Heitman J."/>
        </authorList>
    </citation>
    <scope>NUCLEOTIDE SEQUENCE</scope>
    <source>
        <strain evidence="2">CBS 12478</strain>
    </source>
</reference>
<keyword evidence="3" id="KW-1185">Reference proteome</keyword>
<evidence type="ECO:0000256" key="1">
    <source>
        <dbReference type="SAM" id="MobiDB-lite"/>
    </source>
</evidence>
<sequence length="124" mass="13601">MSSSSKRKASTSSTGRGETSSTVSKRAKKREPVSVTSTSTVAETFTPTELKDECYTVTRSITDRCRPHPDREMLDEAGLWELVNKVYGPPNPSKRSLEMENEGHDDCATAENVGTSGESRQSKQ</sequence>
<proteinExistence type="predicted"/>
<feature type="region of interest" description="Disordered" evidence="1">
    <location>
        <begin position="1"/>
        <end position="48"/>
    </location>
</feature>
<evidence type="ECO:0000313" key="3">
    <source>
        <dbReference type="Proteomes" id="UP000322225"/>
    </source>
</evidence>
<evidence type="ECO:0000313" key="2">
    <source>
        <dbReference type="EMBL" id="WWD20040.1"/>
    </source>
</evidence>